<keyword evidence="5" id="KW-0378">Hydrolase</keyword>
<dbReference type="PRINTS" id="PR00133">
    <property type="entry name" value="GLHYDRLASE3"/>
</dbReference>
<dbReference type="SUPFAM" id="SSF52279">
    <property type="entry name" value="Beta-D-glucan exohydrolase, C-terminal domain"/>
    <property type="match status" value="1"/>
</dbReference>
<gene>
    <name evidence="9" type="ORF">F2Y10_09290</name>
</gene>
<evidence type="ECO:0000256" key="7">
    <source>
        <dbReference type="SAM" id="SignalP"/>
    </source>
</evidence>
<dbReference type="InterPro" id="IPR013783">
    <property type="entry name" value="Ig-like_fold"/>
</dbReference>
<protein>
    <recommendedName>
        <fullName evidence="3">beta-glucosidase</fullName>
        <ecNumber evidence="3">3.2.1.21</ecNumber>
    </recommendedName>
</protein>
<comment type="caution">
    <text evidence="9">The sequence shown here is derived from an EMBL/GenBank/DDBJ whole genome shotgun (WGS) entry which is preliminary data.</text>
</comment>
<reference evidence="9 10" key="1">
    <citation type="journal article" date="2019" name="Nat. Med.">
        <title>A library of human gut bacterial isolates paired with longitudinal multiomics data enables mechanistic microbiome research.</title>
        <authorList>
            <person name="Poyet M."/>
            <person name="Groussin M."/>
            <person name="Gibbons S.M."/>
            <person name="Avila-Pacheco J."/>
            <person name="Jiang X."/>
            <person name="Kearney S.M."/>
            <person name="Perrotta A.R."/>
            <person name="Berdy B."/>
            <person name="Zhao S."/>
            <person name="Lieberman T.D."/>
            <person name="Swanson P.K."/>
            <person name="Smith M."/>
            <person name="Roesemann S."/>
            <person name="Alexander J.E."/>
            <person name="Rich S.A."/>
            <person name="Livny J."/>
            <person name="Vlamakis H."/>
            <person name="Clish C."/>
            <person name="Bullock K."/>
            <person name="Deik A."/>
            <person name="Scott J."/>
            <person name="Pierce K.A."/>
            <person name="Xavier R.J."/>
            <person name="Alm E.J."/>
        </authorList>
    </citation>
    <scope>NUCLEOTIDE SEQUENCE [LARGE SCALE GENOMIC DNA]</scope>
    <source>
        <strain evidence="9 10">BIOML-A266</strain>
    </source>
</reference>
<dbReference type="Gene3D" id="2.60.40.10">
    <property type="entry name" value="Immunoglobulins"/>
    <property type="match status" value="1"/>
</dbReference>
<dbReference type="InterPro" id="IPR051915">
    <property type="entry name" value="Cellulose_Degrad_GH3"/>
</dbReference>
<dbReference type="SMART" id="SM01217">
    <property type="entry name" value="Fn3_like"/>
    <property type="match status" value="1"/>
</dbReference>
<evidence type="ECO:0000313" key="9">
    <source>
        <dbReference type="EMBL" id="KAA2378603.1"/>
    </source>
</evidence>
<dbReference type="InterPro" id="IPR002772">
    <property type="entry name" value="Glyco_hydro_3_C"/>
</dbReference>
<sequence>MAKTTILSLLSLGMLVCSAPQTETACRVEQLLDKMTLTEKIGQMAQLTIEPFVIADGTGGFTLDTALLREAVVEYGVGSLLNVPLSESQPAEVWGPFIGELQRIATDETRLGIPLIYGVDQVHGGTYSLGSTLFPQQIALAATWNPAHARRMGEITAYEMRACNIPWNFAPILDLGADPRFPRQYEGFGEDPYLGSVLGRELVKGQEGDDNDVNHPEHVATCLKHFLGYSVPASGKDRTPANIPWNALMEYHLPAFREALDAGAHSVMVNSGIIDNEPVHASRRILTGLLRDELGFAGVVVTDYEDLEKLHARDRLAATSKDAICLGINAGIDMAMIPIDYRGFCRDLCSLAEEGAVPMKRIDEAVRRILKLKFELGLFERPNTLPADYPRYGCKEHRQASYAAAAEAITLLKNDGGLLPLDPAAGRKILVCGPNAQSRRALCGGWTVTWQGHGIERHPELCKTLAEALGERFGRRNVEVIPGVSYDAHESRYDTERRDRFDEAAEAARRADVVVLCLGENSYCEKPGDLNDLALDPLQTELAERIAATGKPVVLVLSEGRPRLISKFSAKIPAIVQSYLPGPQGADAVADVLTGKVNPSGKLPYTYPAFPNSLAVYYHKYADEQRNTDATYKYEGDYNPEFVFGHGLSYTAFAYSGAKLTHEGDEIVIKADITNTGDRAGQEVVQLYSRDLYASLIPDVKRLRRFEKIALKPGQTRTVEFRITKEDLAFYNLENERIAEPGEFLFEIGASSADIRATLPFKL</sequence>
<feature type="chain" id="PRO_5024423650" description="beta-glucosidase" evidence="7">
    <location>
        <begin position="20"/>
        <end position="763"/>
    </location>
</feature>
<dbReference type="PANTHER" id="PTHR30620">
    <property type="entry name" value="PERIPLASMIC BETA-GLUCOSIDASE-RELATED"/>
    <property type="match status" value="1"/>
</dbReference>
<dbReference type="InterPro" id="IPR001764">
    <property type="entry name" value="Glyco_hydro_3_N"/>
</dbReference>
<dbReference type="Proteomes" id="UP000322940">
    <property type="component" value="Unassembled WGS sequence"/>
</dbReference>
<dbReference type="InterPro" id="IPR036962">
    <property type="entry name" value="Glyco_hydro_3_N_sf"/>
</dbReference>
<evidence type="ECO:0000256" key="4">
    <source>
        <dbReference type="ARBA" id="ARBA00022729"/>
    </source>
</evidence>
<comment type="catalytic activity">
    <reaction evidence="1">
        <text>Hydrolysis of terminal, non-reducing beta-D-glucosyl residues with release of beta-D-glucose.</text>
        <dbReference type="EC" id="3.2.1.21"/>
    </reaction>
</comment>
<evidence type="ECO:0000313" key="10">
    <source>
        <dbReference type="Proteomes" id="UP000322940"/>
    </source>
</evidence>
<dbReference type="Pfam" id="PF14310">
    <property type="entry name" value="Fn3-like"/>
    <property type="match status" value="1"/>
</dbReference>
<proteinExistence type="inferred from homology"/>
<dbReference type="PANTHER" id="PTHR30620:SF16">
    <property type="entry name" value="LYSOSOMAL BETA GLUCOSIDASE"/>
    <property type="match status" value="1"/>
</dbReference>
<dbReference type="EC" id="3.2.1.21" evidence="3"/>
<feature type="domain" description="Fibronectin type III-like" evidence="8">
    <location>
        <begin position="683"/>
        <end position="752"/>
    </location>
</feature>
<evidence type="ECO:0000256" key="5">
    <source>
        <dbReference type="ARBA" id="ARBA00022801"/>
    </source>
</evidence>
<dbReference type="EMBL" id="VVXH01000007">
    <property type="protein sequence ID" value="KAA2378603.1"/>
    <property type="molecule type" value="Genomic_DNA"/>
</dbReference>
<dbReference type="Pfam" id="PF01915">
    <property type="entry name" value="Glyco_hydro_3_C"/>
    <property type="match status" value="1"/>
</dbReference>
<evidence type="ECO:0000256" key="2">
    <source>
        <dbReference type="ARBA" id="ARBA00005336"/>
    </source>
</evidence>
<dbReference type="InterPro" id="IPR017853">
    <property type="entry name" value="GH"/>
</dbReference>
<dbReference type="RefSeq" id="WP_130065136.1">
    <property type="nucleotide sequence ID" value="NZ_RCXC01000008.1"/>
</dbReference>
<comment type="similarity">
    <text evidence="2">Belongs to the glycosyl hydrolase 3 family.</text>
</comment>
<accession>A0A5B3GYH3</accession>
<dbReference type="InterPro" id="IPR036881">
    <property type="entry name" value="Glyco_hydro_3_C_sf"/>
</dbReference>
<dbReference type="Pfam" id="PF00933">
    <property type="entry name" value="Glyco_hydro_3"/>
    <property type="match status" value="1"/>
</dbReference>
<dbReference type="GO" id="GO:0009251">
    <property type="term" value="P:glucan catabolic process"/>
    <property type="evidence" value="ECO:0007669"/>
    <property type="project" value="TreeGrafter"/>
</dbReference>
<dbReference type="InterPro" id="IPR026891">
    <property type="entry name" value="Fn3-like"/>
</dbReference>
<dbReference type="Gene3D" id="3.40.50.1700">
    <property type="entry name" value="Glycoside hydrolase family 3 C-terminal domain"/>
    <property type="match status" value="1"/>
</dbReference>
<dbReference type="FunFam" id="2.60.40.10:FF:000495">
    <property type="entry name" value="Periplasmic beta-glucosidase"/>
    <property type="match status" value="1"/>
</dbReference>
<dbReference type="GO" id="GO:0008422">
    <property type="term" value="F:beta-glucosidase activity"/>
    <property type="evidence" value="ECO:0007669"/>
    <property type="project" value="UniProtKB-EC"/>
</dbReference>
<evidence type="ECO:0000256" key="6">
    <source>
        <dbReference type="ARBA" id="ARBA00023295"/>
    </source>
</evidence>
<name>A0A5B3GYH3_9BACT</name>
<dbReference type="AlphaFoldDB" id="A0A5B3GYH3"/>
<feature type="signal peptide" evidence="7">
    <location>
        <begin position="1"/>
        <end position="19"/>
    </location>
</feature>
<keyword evidence="6" id="KW-0326">Glycosidase</keyword>
<dbReference type="SUPFAM" id="SSF51445">
    <property type="entry name" value="(Trans)glycosidases"/>
    <property type="match status" value="1"/>
</dbReference>
<evidence type="ECO:0000259" key="8">
    <source>
        <dbReference type="SMART" id="SM01217"/>
    </source>
</evidence>
<dbReference type="Gene3D" id="3.20.20.300">
    <property type="entry name" value="Glycoside hydrolase, family 3, N-terminal domain"/>
    <property type="match status" value="1"/>
</dbReference>
<keyword evidence="4 7" id="KW-0732">Signal</keyword>
<evidence type="ECO:0000256" key="3">
    <source>
        <dbReference type="ARBA" id="ARBA00012744"/>
    </source>
</evidence>
<evidence type="ECO:0000256" key="1">
    <source>
        <dbReference type="ARBA" id="ARBA00000448"/>
    </source>
</evidence>
<organism evidence="9 10">
    <name type="scientific">Alistipes onderdonkii</name>
    <dbReference type="NCBI Taxonomy" id="328813"/>
    <lineage>
        <taxon>Bacteria</taxon>
        <taxon>Pseudomonadati</taxon>
        <taxon>Bacteroidota</taxon>
        <taxon>Bacteroidia</taxon>
        <taxon>Bacteroidales</taxon>
        <taxon>Rikenellaceae</taxon>
        <taxon>Alistipes</taxon>
    </lineage>
</organism>